<reference evidence="2 3" key="1">
    <citation type="submission" date="2020-06" db="EMBL/GenBank/DDBJ databases">
        <title>Dyadobacter sandarakinus sp. nov., isolated from the soil of the Arctic Yellow River Station.</title>
        <authorList>
            <person name="Zhang Y."/>
            <person name="Peng F."/>
        </authorList>
    </citation>
    <scope>NUCLEOTIDE SEQUENCE [LARGE SCALE GENOMIC DNA]</scope>
    <source>
        <strain evidence="2 3">Q3-56</strain>
    </source>
</reference>
<feature type="signal peptide" evidence="1">
    <location>
        <begin position="1"/>
        <end position="21"/>
    </location>
</feature>
<evidence type="ECO:0000313" key="2">
    <source>
        <dbReference type="EMBL" id="QRR00354.1"/>
    </source>
</evidence>
<dbReference type="RefSeq" id="WP_204661328.1">
    <property type="nucleotide sequence ID" value="NZ_CP056775.1"/>
</dbReference>
<organism evidence="2 3">
    <name type="scientific">Dyadobacter sandarakinus</name>
    <dbReference type="NCBI Taxonomy" id="2747268"/>
    <lineage>
        <taxon>Bacteria</taxon>
        <taxon>Pseudomonadati</taxon>
        <taxon>Bacteroidota</taxon>
        <taxon>Cytophagia</taxon>
        <taxon>Cytophagales</taxon>
        <taxon>Spirosomataceae</taxon>
        <taxon>Dyadobacter</taxon>
    </lineage>
</organism>
<proteinExistence type="predicted"/>
<evidence type="ECO:0000313" key="3">
    <source>
        <dbReference type="Proteomes" id="UP000612680"/>
    </source>
</evidence>
<name>A0ABX7I2R9_9BACT</name>
<sequence>MFFTSLLFSTLLALSPGRVEATTRNNARTSAHNYKQSNNTFAGARLHAGGLVIPVYGPARIARSGKYPAGTCSTTPRYAARPASLVVFTHESRRKMHINPMLSPDNYKAAGRYQVSDARELVSGVL</sequence>
<keyword evidence="3" id="KW-1185">Reference proteome</keyword>
<keyword evidence="1" id="KW-0732">Signal</keyword>
<evidence type="ECO:0000256" key="1">
    <source>
        <dbReference type="SAM" id="SignalP"/>
    </source>
</evidence>
<dbReference type="EMBL" id="CP056775">
    <property type="protein sequence ID" value="QRR00354.1"/>
    <property type="molecule type" value="Genomic_DNA"/>
</dbReference>
<accession>A0ABX7I2R9</accession>
<dbReference type="Proteomes" id="UP000612680">
    <property type="component" value="Chromosome"/>
</dbReference>
<gene>
    <name evidence="2" type="ORF">HWI92_05250</name>
</gene>
<protein>
    <submittedName>
        <fullName evidence="2">Uncharacterized protein</fullName>
    </submittedName>
</protein>
<feature type="chain" id="PRO_5045973147" evidence="1">
    <location>
        <begin position="22"/>
        <end position="126"/>
    </location>
</feature>